<accession>A0ABT1EZZ2</accession>
<dbReference type="EMBL" id="JAMYZZ010000011">
    <property type="protein sequence ID" value="MCP1258520.1"/>
    <property type="molecule type" value="Genomic_DNA"/>
</dbReference>
<reference evidence="2 3" key="1">
    <citation type="submission" date="2022-06" db="EMBL/GenBank/DDBJ databases">
        <title>Acetobacer genomes from food samples.</title>
        <authorList>
            <person name="Sombolestani A."/>
        </authorList>
    </citation>
    <scope>NUCLEOTIDE SEQUENCE [LARGE SCALE GENOMIC DNA]</scope>
    <source>
        <strain evidence="2 3">R-83285</strain>
    </source>
</reference>
<evidence type="ECO:0000313" key="2">
    <source>
        <dbReference type="EMBL" id="MCP1258520.1"/>
    </source>
</evidence>
<evidence type="ECO:0000256" key="1">
    <source>
        <dbReference type="SAM" id="MobiDB-lite"/>
    </source>
</evidence>
<proteinExistence type="predicted"/>
<comment type="caution">
    <text evidence="2">The sequence shown here is derived from an EMBL/GenBank/DDBJ whole genome shotgun (WGS) entry which is preliminary data.</text>
</comment>
<dbReference type="RefSeq" id="WP_253543866.1">
    <property type="nucleotide sequence ID" value="NZ_JAMYZZ010000011.1"/>
</dbReference>
<keyword evidence="3" id="KW-1185">Reference proteome</keyword>
<protein>
    <recommendedName>
        <fullName evidence="4">Phage protein</fullName>
    </recommendedName>
</protein>
<sequence>MTKEITLDVVETLTPAVVFAAGGVEDVISKLEAQVRAIPLDVTTEKGRKHIKSVAYQVSRSKTALDDMGKKVQEEARAIVDRVNADRRTVNTRLDALRDEVKAPVVAFDAREGARIEAHQAAIREIEYLARFDAEPDEALVSGRIAALIAYNGRDWQEFSGRGAQAYADAERSLNAHAIAAKVRREEQEEAERQAAINAKLERQREEEVRKKREAEIARKAAEDARIEAERRAKADQDRIETEKQAAEERAARAEREKAEAAKHAEEARIAAEVQAERDRQAAVEAERKRVEDEKRREQQEAERRAKDRTHKAQINGGVLAALSGLGLSDERGKAVITAIVQGKVPNVTINY</sequence>
<evidence type="ECO:0008006" key="4">
    <source>
        <dbReference type="Google" id="ProtNLM"/>
    </source>
</evidence>
<name>A0ABT1EZZ2_9PROT</name>
<organism evidence="2 3">
    <name type="scientific">Acetobacter lambici</name>
    <dbReference type="NCBI Taxonomy" id="1332824"/>
    <lineage>
        <taxon>Bacteria</taxon>
        <taxon>Pseudomonadati</taxon>
        <taxon>Pseudomonadota</taxon>
        <taxon>Alphaproteobacteria</taxon>
        <taxon>Acetobacterales</taxon>
        <taxon>Acetobacteraceae</taxon>
        <taxon>Acetobacter</taxon>
    </lineage>
</organism>
<feature type="compositionally biased region" description="Basic and acidic residues" evidence="1">
    <location>
        <begin position="217"/>
        <end position="306"/>
    </location>
</feature>
<feature type="region of interest" description="Disordered" evidence="1">
    <location>
        <begin position="217"/>
        <end position="310"/>
    </location>
</feature>
<evidence type="ECO:0000313" key="3">
    <source>
        <dbReference type="Proteomes" id="UP001523528"/>
    </source>
</evidence>
<gene>
    <name evidence="2" type="ORF">NKW50_07940</name>
</gene>
<dbReference type="Proteomes" id="UP001523528">
    <property type="component" value="Unassembled WGS sequence"/>
</dbReference>